<evidence type="ECO:0000256" key="1">
    <source>
        <dbReference type="SAM" id="SignalP"/>
    </source>
</evidence>
<evidence type="ECO:0000313" key="2">
    <source>
        <dbReference type="EMBL" id="MCL1636011.1"/>
    </source>
</evidence>
<proteinExistence type="predicted"/>
<sequence>MKRLSLLICIAAASFASNAVAQSQDLAFIGDHAGAGSQGRIAVNQAAGVGNAQANLAAFAYSQEGIGLADANSLQSATPAQRAAAASATIDGTAFNGSSGALSLNQVAGSSNLQLNTIAIGTGGFSLIARADDAALSETAGAGTSTEGTATATPDRHALIDTDAFRGSQGVVQVNQTAGVGNLSTNAIVLQLPGSTP</sequence>
<gene>
    <name evidence="2" type="ORF">M2650_15410</name>
</gene>
<keyword evidence="3" id="KW-1185">Reference proteome</keyword>
<organism evidence="2 3">
    <name type="scientific">Luteimonas galliterrae</name>
    <dbReference type="NCBI Taxonomy" id="2940486"/>
    <lineage>
        <taxon>Bacteria</taxon>
        <taxon>Pseudomonadati</taxon>
        <taxon>Pseudomonadota</taxon>
        <taxon>Gammaproteobacteria</taxon>
        <taxon>Lysobacterales</taxon>
        <taxon>Lysobacteraceae</taxon>
        <taxon>Luteimonas</taxon>
    </lineage>
</organism>
<dbReference type="RefSeq" id="WP_249476026.1">
    <property type="nucleotide sequence ID" value="NZ_JAMBEP010000005.1"/>
</dbReference>
<evidence type="ECO:0000313" key="3">
    <source>
        <dbReference type="Proteomes" id="UP001431217"/>
    </source>
</evidence>
<protein>
    <recommendedName>
        <fullName evidence="4">Adhesin</fullName>
    </recommendedName>
</protein>
<name>A0ABT0MM97_9GAMM</name>
<dbReference type="EMBL" id="JAMBEP010000005">
    <property type="protein sequence ID" value="MCL1636011.1"/>
    <property type="molecule type" value="Genomic_DNA"/>
</dbReference>
<dbReference type="Proteomes" id="UP001431217">
    <property type="component" value="Unassembled WGS sequence"/>
</dbReference>
<reference evidence="2 3" key="1">
    <citation type="submission" date="2022-05" db="EMBL/GenBank/DDBJ databases">
        <title>Luteimonas sp. SX5, whole genome shotgun sequencing project.</title>
        <authorList>
            <person name="Zhao G."/>
            <person name="Shen L."/>
        </authorList>
    </citation>
    <scope>NUCLEOTIDE SEQUENCE [LARGE SCALE GENOMIC DNA]</scope>
    <source>
        <strain evidence="2 3">SX5</strain>
    </source>
</reference>
<comment type="caution">
    <text evidence="2">The sequence shown here is derived from an EMBL/GenBank/DDBJ whole genome shotgun (WGS) entry which is preliminary data.</text>
</comment>
<accession>A0ABT0MM97</accession>
<feature type="signal peptide" evidence="1">
    <location>
        <begin position="1"/>
        <end position="21"/>
    </location>
</feature>
<keyword evidence="1" id="KW-0732">Signal</keyword>
<evidence type="ECO:0008006" key="4">
    <source>
        <dbReference type="Google" id="ProtNLM"/>
    </source>
</evidence>
<feature type="chain" id="PRO_5047529046" description="Adhesin" evidence="1">
    <location>
        <begin position="22"/>
        <end position="197"/>
    </location>
</feature>